<evidence type="ECO:0000313" key="2">
    <source>
        <dbReference type="Proteomes" id="UP000807353"/>
    </source>
</evidence>
<protein>
    <recommendedName>
        <fullName evidence="3">Tc1-like transposase DDE domain-containing protein</fullName>
    </recommendedName>
</protein>
<reference evidence="1" key="1">
    <citation type="submission" date="2020-11" db="EMBL/GenBank/DDBJ databases">
        <authorList>
            <consortium name="DOE Joint Genome Institute"/>
            <person name="Ahrendt S."/>
            <person name="Riley R."/>
            <person name="Andreopoulos W."/>
            <person name="Labutti K."/>
            <person name="Pangilinan J."/>
            <person name="Ruiz-Duenas F.J."/>
            <person name="Barrasa J.M."/>
            <person name="Sanchez-Garcia M."/>
            <person name="Camarero S."/>
            <person name="Miyauchi S."/>
            <person name="Serrano A."/>
            <person name="Linde D."/>
            <person name="Babiker R."/>
            <person name="Drula E."/>
            <person name="Ayuso-Fernandez I."/>
            <person name="Pacheco R."/>
            <person name="Padilla G."/>
            <person name="Ferreira P."/>
            <person name="Barriuso J."/>
            <person name="Kellner H."/>
            <person name="Castanera R."/>
            <person name="Alfaro M."/>
            <person name="Ramirez L."/>
            <person name="Pisabarro A.G."/>
            <person name="Kuo A."/>
            <person name="Tritt A."/>
            <person name="Lipzen A."/>
            <person name="He G."/>
            <person name="Yan M."/>
            <person name="Ng V."/>
            <person name="Cullen D."/>
            <person name="Martin F."/>
            <person name="Rosso M.-N."/>
            <person name="Henrissat B."/>
            <person name="Hibbett D."/>
            <person name="Martinez A.T."/>
            <person name="Grigoriev I.V."/>
        </authorList>
    </citation>
    <scope>NUCLEOTIDE SEQUENCE</scope>
    <source>
        <strain evidence="1">CBS 247.69</strain>
    </source>
</reference>
<name>A0A9P5XTT7_9AGAR</name>
<organism evidence="1 2">
    <name type="scientific">Collybia nuda</name>
    <dbReference type="NCBI Taxonomy" id="64659"/>
    <lineage>
        <taxon>Eukaryota</taxon>
        <taxon>Fungi</taxon>
        <taxon>Dikarya</taxon>
        <taxon>Basidiomycota</taxon>
        <taxon>Agaricomycotina</taxon>
        <taxon>Agaricomycetes</taxon>
        <taxon>Agaricomycetidae</taxon>
        <taxon>Agaricales</taxon>
        <taxon>Tricholomatineae</taxon>
        <taxon>Clitocybaceae</taxon>
        <taxon>Collybia</taxon>
    </lineage>
</organism>
<accession>A0A9P5XTT7</accession>
<evidence type="ECO:0008006" key="3">
    <source>
        <dbReference type="Google" id="ProtNLM"/>
    </source>
</evidence>
<gene>
    <name evidence="1" type="ORF">BDZ94DRAFT_1175570</name>
</gene>
<dbReference type="EMBL" id="MU150371">
    <property type="protein sequence ID" value="KAF9457443.1"/>
    <property type="molecule type" value="Genomic_DNA"/>
</dbReference>
<dbReference type="OrthoDB" id="2142724at2759"/>
<dbReference type="Proteomes" id="UP000807353">
    <property type="component" value="Unassembled WGS sequence"/>
</dbReference>
<proteinExistence type="predicted"/>
<comment type="caution">
    <text evidence="1">The sequence shown here is derived from an EMBL/GenBank/DDBJ whole genome shotgun (WGS) entry which is preliminary data.</text>
</comment>
<dbReference type="AlphaFoldDB" id="A0A9P5XTT7"/>
<sequence length="66" mass="7413">MLLALSFNGILALEVLNHSYIAEDFDAFVEWLLDRMNPFPLPNSVLVINNASSHHSDDICEIVEAQ</sequence>
<keyword evidence="2" id="KW-1185">Reference proteome</keyword>
<evidence type="ECO:0000313" key="1">
    <source>
        <dbReference type="EMBL" id="KAF9457443.1"/>
    </source>
</evidence>